<feature type="compositionally biased region" description="Basic and acidic residues" evidence="1">
    <location>
        <begin position="155"/>
        <end position="165"/>
    </location>
</feature>
<organism evidence="3 4">
    <name type="scientific">Streptomyces lichenis</name>
    <dbReference type="NCBI Taxonomy" id="2306967"/>
    <lineage>
        <taxon>Bacteria</taxon>
        <taxon>Bacillati</taxon>
        <taxon>Actinomycetota</taxon>
        <taxon>Actinomycetes</taxon>
        <taxon>Kitasatosporales</taxon>
        <taxon>Streptomycetaceae</taxon>
        <taxon>Streptomyces</taxon>
    </lineage>
</organism>
<proteinExistence type="predicted"/>
<dbReference type="Proteomes" id="UP001522868">
    <property type="component" value="Unassembled WGS sequence"/>
</dbReference>
<dbReference type="EMBL" id="JALPTH010000002">
    <property type="protein sequence ID" value="MCK8676383.1"/>
    <property type="molecule type" value="Genomic_DNA"/>
</dbReference>
<evidence type="ECO:0000256" key="1">
    <source>
        <dbReference type="SAM" id="MobiDB-lite"/>
    </source>
</evidence>
<keyword evidence="4" id="KW-1185">Reference proteome</keyword>
<evidence type="ECO:0008006" key="5">
    <source>
        <dbReference type="Google" id="ProtNLM"/>
    </source>
</evidence>
<keyword evidence="2" id="KW-0732">Signal</keyword>
<comment type="caution">
    <text evidence="3">The sequence shown here is derived from an EMBL/GenBank/DDBJ whole genome shotgun (WGS) entry which is preliminary data.</text>
</comment>
<feature type="compositionally biased region" description="Low complexity" evidence="1">
    <location>
        <begin position="40"/>
        <end position="74"/>
    </location>
</feature>
<feature type="region of interest" description="Disordered" evidence="1">
    <location>
        <begin position="141"/>
        <end position="214"/>
    </location>
</feature>
<reference evidence="3 4" key="1">
    <citation type="submission" date="2022-04" db="EMBL/GenBank/DDBJ databases">
        <title>Streptomyces sp. nov. LCR6-01 isolated from Lichen of Dirinaria sp.</title>
        <authorList>
            <person name="Kanchanasin P."/>
            <person name="Tanasupawat S."/>
            <person name="Phongsopitanun W."/>
        </authorList>
    </citation>
    <scope>NUCLEOTIDE SEQUENCE [LARGE SCALE GENOMIC DNA]</scope>
    <source>
        <strain evidence="3 4">LCR6-01</strain>
    </source>
</reference>
<protein>
    <recommendedName>
        <fullName evidence="5">Secreted protein</fullName>
    </recommendedName>
</protein>
<gene>
    <name evidence="3" type="ORF">M1O15_02905</name>
</gene>
<feature type="chain" id="PRO_5046742763" description="Secreted protein" evidence="2">
    <location>
        <begin position="25"/>
        <end position="214"/>
    </location>
</feature>
<evidence type="ECO:0000256" key="2">
    <source>
        <dbReference type="SAM" id="SignalP"/>
    </source>
</evidence>
<name>A0ABT0I4Z2_9ACTN</name>
<accession>A0ABT0I4Z2</accession>
<evidence type="ECO:0000313" key="3">
    <source>
        <dbReference type="EMBL" id="MCK8676383.1"/>
    </source>
</evidence>
<feature type="signal peptide" evidence="2">
    <location>
        <begin position="1"/>
        <end position="24"/>
    </location>
</feature>
<feature type="compositionally biased region" description="Low complexity" evidence="1">
    <location>
        <begin position="200"/>
        <end position="214"/>
    </location>
</feature>
<feature type="region of interest" description="Disordered" evidence="1">
    <location>
        <begin position="33"/>
        <end position="75"/>
    </location>
</feature>
<sequence>MNRRVIGCGAALACAALFPVMAHAVRPVAPDTLPPPAPPLSGSGPAGAAASPSPGRAGGVAVRAAPAAPGASPRATEEAARVVSCGPEVASPGGVEAQTCVQRDAVAGEVWARTYYRNATGAELRLVLTLMAPGGRTVESHCGVPAEDDPGVCETPREPRPESARRSAQGADRGVKHREYAAVAEFAGKGPSGRYEDGPLLLRSGSNSTGGRSS</sequence>
<evidence type="ECO:0000313" key="4">
    <source>
        <dbReference type="Proteomes" id="UP001522868"/>
    </source>
</evidence>